<sequence length="77" mass="8516">MPFECKRLQFPVRLAFAMTINRAQGQSLQQCGLDLENPCFSHGQLYVASSRVGKPSDLLVYAPDGKTKNIVYLLALG</sequence>
<dbReference type="GO" id="GO:0006260">
    <property type="term" value="P:DNA replication"/>
    <property type="evidence" value="ECO:0007669"/>
    <property type="project" value="TreeGrafter"/>
</dbReference>
<dbReference type="OrthoDB" id="10063914at2759"/>
<comment type="caution">
    <text evidence="1">The sequence shown here is derived from an EMBL/GenBank/DDBJ whole genome shotgun (WGS) entry which is preliminary data.</text>
</comment>
<evidence type="ECO:0000313" key="2">
    <source>
        <dbReference type="Proteomes" id="UP000770717"/>
    </source>
</evidence>
<organism evidence="1 2">
    <name type="scientific">Eleutherodactylus coqui</name>
    <name type="common">Puerto Rican coqui</name>
    <dbReference type="NCBI Taxonomy" id="57060"/>
    <lineage>
        <taxon>Eukaryota</taxon>
        <taxon>Metazoa</taxon>
        <taxon>Chordata</taxon>
        <taxon>Craniata</taxon>
        <taxon>Vertebrata</taxon>
        <taxon>Euteleostomi</taxon>
        <taxon>Amphibia</taxon>
        <taxon>Batrachia</taxon>
        <taxon>Anura</taxon>
        <taxon>Neobatrachia</taxon>
        <taxon>Hyloidea</taxon>
        <taxon>Eleutherodactylidae</taxon>
        <taxon>Eleutherodactylinae</taxon>
        <taxon>Eleutherodactylus</taxon>
        <taxon>Eleutherodactylus</taxon>
    </lineage>
</organism>
<dbReference type="AlphaFoldDB" id="A0A8J6B362"/>
<dbReference type="Proteomes" id="UP000770717">
    <property type="component" value="Unassembled WGS sequence"/>
</dbReference>
<dbReference type="EMBL" id="WNTK01051059">
    <property type="protein sequence ID" value="KAG9460641.1"/>
    <property type="molecule type" value="Genomic_DNA"/>
</dbReference>
<proteinExistence type="predicted"/>
<dbReference type="GO" id="GO:0005657">
    <property type="term" value="C:replication fork"/>
    <property type="evidence" value="ECO:0007669"/>
    <property type="project" value="TreeGrafter"/>
</dbReference>
<gene>
    <name evidence="1" type="ORF">GDO78_020514</name>
</gene>
<protein>
    <submittedName>
        <fullName evidence="1">Uncharacterized protein</fullName>
    </submittedName>
</protein>
<evidence type="ECO:0000313" key="1">
    <source>
        <dbReference type="EMBL" id="KAG9460641.1"/>
    </source>
</evidence>
<dbReference type="SUPFAM" id="SSF52540">
    <property type="entry name" value="P-loop containing nucleoside triphosphate hydrolases"/>
    <property type="match status" value="1"/>
</dbReference>
<keyword evidence="2" id="KW-1185">Reference proteome</keyword>
<reference evidence="1" key="1">
    <citation type="thesis" date="2020" institute="ProQuest LLC" country="789 East Eisenhower Parkway, Ann Arbor, MI, USA">
        <title>Comparative Genomics and Chromosome Evolution.</title>
        <authorList>
            <person name="Mudd A.B."/>
        </authorList>
    </citation>
    <scope>NUCLEOTIDE SEQUENCE</scope>
    <source>
        <strain evidence="1">HN-11 Male</strain>
        <tissue evidence="1">Kidney and liver</tissue>
    </source>
</reference>
<dbReference type="PANTHER" id="PTHR23274:SF51">
    <property type="entry name" value="OS03G0423850 PROTEIN"/>
    <property type="match status" value="1"/>
</dbReference>
<name>A0A8J6B362_ELECQ</name>
<dbReference type="PANTHER" id="PTHR23274">
    <property type="entry name" value="DNA HELICASE-RELATED"/>
    <property type="match status" value="1"/>
</dbReference>
<accession>A0A8J6B362</accession>
<dbReference type="InterPro" id="IPR027417">
    <property type="entry name" value="P-loop_NTPase"/>
</dbReference>